<name>A0AAV9SLZ7_9TELE</name>
<evidence type="ECO:0000256" key="1">
    <source>
        <dbReference type="SAM" id="MobiDB-lite"/>
    </source>
</evidence>
<dbReference type="AlphaFoldDB" id="A0AAV9SLZ7"/>
<dbReference type="EMBL" id="JAHHUM010000130">
    <property type="protein sequence ID" value="KAK5622354.1"/>
    <property type="molecule type" value="Genomic_DNA"/>
</dbReference>
<dbReference type="Proteomes" id="UP001311232">
    <property type="component" value="Unassembled WGS sequence"/>
</dbReference>
<protein>
    <submittedName>
        <fullName evidence="2">Uncharacterized protein</fullName>
    </submittedName>
</protein>
<accession>A0AAV9SLZ7</accession>
<comment type="caution">
    <text evidence="2">The sequence shown here is derived from an EMBL/GenBank/DDBJ whole genome shotgun (WGS) entry which is preliminary data.</text>
</comment>
<feature type="compositionally biased region" description="Polar residues" evidence="1">
    <location>
        <begin position="1"/>
        <end position="17"/>
    </location>
</feature>
<evidence type="ECO:0000313" key="2">
    <source>
        <dbReference type="EMBL" id="KAK5622354.1"/>
    </source>
</evidence>
<sequence length="117" mass="13028">MQSEQSTQTPHSQTDTTKLVRRDGKSPPTRTQSQQLGNFNNYRNICLCATKCGSKLQFLNTARHQDPGCSISLSNQRWLMCGERGGGGTQACRSQPWGRLFWFSLSNENASLLSSSQ</sequence>
<feature type="region of interest" description="Disordered" evidence="1">
    <location>
        <begin position="1"/>
        <end position="36"/>
    </location>
</feature>
<evidence type="ECO:0000313" key="3">
    <source>
        <dbReference type="Proteomes" id="UP001311232"/>
    </source>
</evidence>
<organism evidence="2 3">
    <name type="scientific">Crenichthys baileyi</name>
    <name type="common">White River springfish</name>
    <dbReference type="NCBI Taxonomy" id="28760"/>
    <lineage>
        <taxon>Eukaryota</taxon>
        <taxon>Metazoa</taxon>
        <taxon>Chordata</taxon>
        <taxon>Craniata</taxon>
        <taxon>Vertebrata</taxon>
        <taxon>Euteleostomi</taxon>
        <taxon>Actinopterygii</taxon>
        <taxon>Neopterygii</taxon>
        <taxon>Teleostei</taxon>
        <taxon>Neoteleostei</taxon>
        <taxon>Acanthomorphata</taxon>
        <taxon>Ovalentaria</taxon>
        <taxon>Atherinomorphae</taxon>
        <taxon>Cyprinodontiformes</taxon>
        <taxon>Goodeidae</taxon>
        <taxon>Crenichthys</taxon>
    </lineage>
</organism>
<proteinExistence type="predicted"/>
<reference evidence="2 3" key="1">
    <citation type="submission" date="2021-06" db="EMBL/GenBank/DDBJ databases">
        <authorList>
            <person name="Palmer J.M."/>
        </authorList>
    </citation>
    <scope>NUCLEOTIDE SEQUENCE [LARGE SCALE GENOMIC DNA]</scope>
    <source>
        <strain evidence="2 3">MEX-2019</strain>
        <tissue evidence="2">Muscle</tissue>
    </source>
</reference>
<gene>
    <name evidence="2" type="ORF">CRENBAI_004819</name>
</gene>
<keyword evidence="3" id="KW-1185">Reference proteome</keyword>